<reference evidence="2" key="1">
    <citation type="journal article" date="2018" name="Front. Microbiol.">
        <title>Genome-Based Analysis Reveals the Taxonomy and Diversity of the Family Idiomarinaceae.</title>
        <authorList>
            <person name="Liu Y."/>
            <person name="Lai Q."/>
            <person name="Shao Z."/>
        </authorList>
    </citation>
    <scope>NUCLEOTIDE SEQUENCE [LARGE SCALE GENOMIC DNA]</scope>
    <source>
        <strain evidence="2">SW15</strain>
    </source>
</reference>
<protein>
    <submittedName>
        <fullName evidence="1">Uncharacterized protein</fullName>
    </submittedName>
</protein>
<organism evidence="1 2">
    <name type="scientific">Pseudidiomarina aquimaris</name>
    <dbReference type="NCBI Taxonomy" id="641841"/>
    <lineage>
        <taxon>Bacteria</taxon>
        <taxon>Pseudomonadati</taxon>
        <taxon>Pseudomonadota</taxon>
        <taxon>Gammaproteobacteria</taxon>
        <taxon>Alteromonadales</taxon>
        <taxon>Idiomarinaceae</taxon>
        <taxon>Pseudidiomarina</taxon>
    </lineage>
</organism>
<keyword evidence="2" id="KW-1185">Reference proteome</keyword>
<accession>A0A432XCZ5</accession>
<proteinExistence type="predicted"/>
<evidence type="ECO:0000313" key="1">
    <source>
        <dbReference type="EMBL" id="RUO46603.1"/>
    </source>
</evidence>
<dbReference type="Proteomes" id="UP000286678">
    <property type="component" value="Unassembled WGS sequence"/>
</dbReference>
<name>A0A432XCZ5_9GAMM</name>
<dbReference type="EMBL" id="PIPT01000008">
    <property type="protein sequence ID" value="RUO46603.1"/>
    <property type="molecule type" value="Genomic_DNA"/>
</dbReference>
<sequence>MPDIGWYLDTISGCDGDLDGMLYNIVAGAENCTFEVSFIEYPAFALTIESSIQPDEFPLVDEEITLSIGESGGIPQTSQISWELASRPDESELILADASSEKLSFVPDIEGRYELKVAMLDQLQRVLAEESKIIEVGPSWLPHIAEKTGFTELELYEDCYKTPNFSCSIEIFRTENPNVEEDYLGNIVLIAELMSGEYSISVKSPIIQPYDQRVREKHNAITVVTPKDSGFSGAWLDSWFVVNEGVGLKLRDDLEVSEVGDETVTKSATFHLVTTNDTLTSDFDYELARQNLPELKTFADTSFVVELVDGSRPIIKADAPDAYESISKLIEMTYQYKRRLTFERIPLTEEQLLSFSEGSGIPVDIAREYCASNGFEPEADFIACSSNSSFIYTTFTSIDGNIGVTVAAYSSALGEGAPGLSLGLYGHAEGIEAALRPNFSIVSNSANCLSQVPVSNASDYSYWNSDGVSVSGTFDRGESVPSKNEGLSFLRCLVDADSLDMVLNDGVTQLVLPMAEISKTKASAFLALYENGEFN</sequence>
<dbReference type="AlphaFoldDB" id="A0A432XCZ5"/>
<evidence type="ECO:0000313" key="2">
    <source>
        <dbReference type="Proteomes" id="UP000286678"/>
    </source>
</evidence>
<comment type="caution">
    <text evidence="1">The sequence shown here is derived from an EMBL/GenBank/DDBJ whole genome shotgun (WGS) entry which is preliminary data.</text>
</comment>
<gene>
    <name evidence="1" type="ORF">CWE21_10630</name>
</gene>